<evidence type="ECO:0000256" key="5">
    <source>
        <dbReference type="ARBA" id="ARBA00022617"/>
    </source>
</evidence>
<dbReference type="Proteomes" id="UP000054018">
    <property type="component" value="Unassembled WGS sequence"/>
</dbReference>
<evidence type="ECO:0000256" key="3">
    <source>
        <dbReference type="ARBA" id="ARBA00004721"/>
    </source>
</evidence>
<evidence type="ECO:0000256" key="6">
    <source>
        <dbReference type="ARBA" id="ARBA00022692"/>
    </source>
</evidence>
<dbReference type="PRINTS" id="PR00465">
    <property type="entry name" value="EP450IV"/>
</dbReference>
<dbReference type="GO" id="GO:0016705">
    <property type="term" value="F:oxidoreductase activity, acting on paired donors, with incorporation or reduction of molecular oxygen"/>
    <property type="evidence" value="ECO:0007669"/>
    <property type="project" value="InterPro"/>
</dbReference>
<evidence type="ECO:0000256" key="8">
    <source>
        <dbReference type="ARBA" id="ARBA00022989"/>
    </source>
</evidence>
<dbReference type="InterPro" id="IPR002403">
    <property type="entry name" value="Cyt_P450_E_grp-IV"/>
</dbReference>
<evidence type="ECO:0000313" key="14">
    <source>
        <dbReference type="EMBL" id="KIK10588.1"/>
    </source>
</evidence>
<name>A0A0C9YRE7_9AGAM</name>
<keyword evidence="12" id="KW-0472">Membrane</keyword>
<dbReference type="GO" id="GO:0004497">
    <property type="term" value="F:monooxygenase activity"/>
    <property type="evidence" value="ECO:0007669"/>
    <property type="project" value="UniProtKB-KW"/>
</dbReference>
<feature type="non-terminal residue" evidence="14">
    <location>
        <position position="1"/>
    </location>
</feature>
<dbReference type="SUPFAM" id="SSF48264">
    <property type="entry name" value="Cytochrome P450"/>
    <property type="match status" value="1"/>
</dbReference>
<dbReference type="PRINTS" id="PR00385">
    <property type="entry name" value="P450"/>
</dbReference>
<dbReference type="GO" id="GO:0016020">
    <property type="term" value="C:membrane"/>
    <property type="evidence" value="ECO:0007669"/>
    <property type="project" value="UniProtKB-SubCell"/>
</dbReference>
<evidence type="ECO:0000256" key="4">
    <source>
        <dbReference type="ARBA" id="ARBA00010617"/>
    </source>
</evidence>
<keyword evidence="5 13" id="KW-0349">Heme</keyword>
<dbReference type="STRING" id="765257.A0A0C9YRE7"/>
<accession>A0A0C9YRE7</accession>
<feature type="binding site" description="axial binding residue" evidence="13">
    <location>
        <position position="176"/>
    </location>
    <ligand>
        <name>heme</name>
        <dbReference type="ChEBI" id="CHEBI:30413"/>
    </ligand>
    <ligandPart>
        <name>Fe</name>
        <dbReference type="ChEBI" id="CHEBI:18248"/>
    </ligandPart>
</feature>
<evidence type="ECO:0000256" key="10">
    <source>
        <dbReference type="ARBA" id="ARBA00023004"/>
    </source>
</evidence>
<keyword evidence="6" id="KW-0812">Transmembrane</keyword>
<dbReference type="Gene3D" id="1.10.630.10">
    <property type="entry name" value="Cytochrome P450"/>
    <property type="match status" value="1"/>
</dbReference>
<dbReference type="GO" id="GO:0020037">
    <property type="term" value="F:heme binding"/>
    <property type="evidence" value="ECO:0007669"/>
    <property type="project" value="InterPro"/>
</dbReference>
<sequence length="238" mass="26584">SSIHLTHDEVLAQMKVLLAAAYETTSITITWALLELARNPDIQSKLRQELLAFSEEPTYDQQQHSLPYLDAVLHETLRVHPAVTDLTRVAVEDDIIPLSEPVVTQSGESVNSISVARGTLIGIPISCINRSTEIWGADAKVFRPERWLEEGGIPRKAQDIQAYRHLLTFVDGPRTCLGKGFAMAEFKAVMSVLVKNFVFEMRDGPNTRVEFGRGMLPRPRIVGEEGTDVPLRVRRNEG</sequence>
<evidence type="ECO:0000256" key="9">
    <source>
        <dbReference type="ARBA" id="ARBA00023002"/>
    </source>
</evidence>
<evidence type="ECO:0000313" key="15">
    <source>
        <dbReference type="Proteomes" id="UP000054018"/>
    </source>
</evidence>
<dbReference type="EMBL" id="KN834550">
    <property type="protein sequence ID" value="KIK10588.1"/>
    <property type="molecule type" value="Genomic_DNA"/>
</dbReference>
<dbReference type="PANTHER" id="PTHR24305:SF166">
    <property type="entry name" value="CYTOCHROME P450 12A4, MITOCHONDRIAL-RELATED"/>
    <property type="match status" value="1"/>
</dbReference>
<evidence type="ECO:0008006" key="16">
    <source>
        <dbReference type="Google" id="ProtNLM"/>
    </source>
</evidence>
<dbReference type="GO" id="GO:0005506">
    <property type="term" value="F:iron ion binding"/>
    <property type="evidence" value="ECO:0007669"/>
    <property type="project" value="InterPro"/>
</dbReference>
<evidence type="ECO:0000256" key="13">
    <source>
        <dbReference type="PIRSR" id="PIRSR602403-1"/>
    </source>
</evidence>
<dbReference type="OrthoDB" id="1470350at2759"/>
<keyword evidence="8" id="KW-1133">Transmembrane helix</keyword>
<reference evidence="15" key="2">
    <citation type="submission" date="2015-01" db="EMBL/GenBank/DDBJ databases">
        <title>Evolutionary Origins and Diversification of the Mycorrhizal Mutualists.</title>
        <authorList>
            <consortium name="DOE Joint Genome Institute"/>
            <consortium name="Mycorrhizal Genomics Consortium"/>
            <person name="Kohler A."/>
            <person name="Kuo A."/>
            <person name="Nagy L.G."/>
            <person name="Floudas D."/>
            <person name="Copeland A."/>
            <person name="Barry K.W."/>
            <person name="Cichocki N."/>
            <person name="Veneault-Fourrey C."/>
            <person name="LaButti K."/>
            <person name="Lindquist E.A."/>
            <person name="Lipzen A."/>
            <person name="Lundell T."/>
            <person name="Morin E."/>
            <person name="Murat C."/>
            <person name="Riley R."/>
            <person name="Ohm R."/>
            <person name="Sun H."/>
            <person name="Tunlid A."/>
            <person name="Henrissat B."/>
            <person name="Grigoriev I.V."/>
            <person name="Hibbett D.S."/>
            <person name="Martin F."/>
        </authorList>
    </citation>
    <scope>NUCLEOTIDE SEQUENCE [LARGE SCALE GENOMIC DNA]</scope>
    <source>
        <strain evidence="15">441</strain>
    </source>
</reference>
<evidence type="ECO:0000256" key="2">
    <source>
        <dbReference type="ARBA" id="ARBA00004370"/>
    </source>
</evidence>
<organism evidence="14 15">
    <name type="scientific">Pisolithus microcarpus 441</name>
    <dbReference type="NCBI Taxonomy" id="765257"/>
    <lineage>
        <taxon>Eukaryota</taxon>
        <taxon>Fungi</taxon>
        <taxon>Dikarya</taxon>
        <taxon>Basidiomycota</taxon>
        <taxon>Agaricomycotina</taxon>
        <taxon>Agaricomycetes</taxon>
        <taxon>Agaricomycetidae</taxon>
        <taxon>Boletales</taxon>
        <taxon>Sclerodermatineae</taxon>
        <taxon>Pisolithaceae</taxon>
        <taxon>Pisolithus</taxon>
    </lineage>
</organism>
<dbReference type="AlphaFoldDB" id="A0A0C9YRE7"/>
<evidence type="ECO:0000256" key="11">
    <source>
        <dbReference type="ARBA" id="ARBA00023033"/>
    </source>
</evidence>
<comment type="pathway">
    <text evidence="3">Secondary metabolite biosynthesis; terpenoid biosynthesis.</text>
</comment>
<comment type="subcellular location">
    <subcellularLocation>
        <location evidence="2">Membrane</location>
    </subcellularLocation>
</comment>
<comment type="cofactor">
    <cofactor evidence="1 13">
        <name>heme</name>
        <dbReference type="ChEBI" id="CHEBI:30413"/>
    </cofactor>
</comment>
<keyword evidence="10 13" id="KW-0408">Iron</keyword>
<evidence type="ECO:0000256" key="1">
    <source>
        <dbReference type="ARBA" id="ARBA00001971"/>
    </source>
</evidence>
<dbReference type="PANTHER" id="PTHR24305">
    <property type="entry name" value="CYTOCHROME P450"/>
    <property type="match status" value="1"/>
</dbReference>
<dbReference type="Pfam" id="PF00067">
    <property type="entry name" value="p450"/>
    <property type="match status" value="1"/>
</dbReference>
<dbReference type="InterPro" id="IPR050121">
    <property type="entry name" value="Cytochrome_P450_monoxygenase"/>
</dbReference>
<gene>
    <name evidence="14" type="ORF">PISMIDRAFT_690940</name>
</gene>
<dbReference type="InterPro" id="IPR036396">
    <property type="entry name" value="Cyt_P450_sf"/>
</dbReference>
<evidence type="ECO:0000256" key="12">
    <source>
        <dbReference type="ARBA" id="ARBA00023136"/>
    </source>
</evidence>
<proteinExistence type="inferred from homology"/>
<keyword evidence="15" id="KW-1185">Reference proteome</keyword>
<reference evidence="14 15" key="1">
    <citation type="submission" date="2014-04" db="EMBL/GenBank/DDBJ databases">
        <authorList>
            <consortium name="DOE Joint Genome Institute"/>
            <person name="Kuo A."/>
            <person name="Kohler A."/>
            <person name="Costa M.D."/>
            <person name="Nagy L.G."/>
            <person name="Floudas D."/>
            <person name="Copeland A."/>
            <person name="Barry K.W."/>
            <person name="Cichocki N."/>
            <person name="Veneault-Fourrey C."/>
            <person name="LaButti K."/>
            <person name="Lindquist E.A."/>
            <person name="Lipzen A."/>
            <person name="Lundell T."/>
            <person name="Morin E."/>
            <person name="Murat C."/>
            <person name="Sun H."/>
            <person name="Tunlid A."/>
            <person name="Henrissat B."/>
            <person name="Grigoriev I.V."/>
            <person name="Hibbett D.S."/>
            <person name="Martin F."/>
            <person name="Nordberg H.P."/>
            <person name="Cantor M.N."/>
            <person name="Hua S.X."/>
        </authorList>
    </citation>
    <scope>NUCLEOTIDE SEQUENCE [LARGE SCALE GENOMIC DNA]</scope>
    <source>
        <strain evidence="14 15">441</strain>
    </source>
</reference>
<dbReference type="InterPro" id="IPR001128">
    <property type="entry name" value="Cyt_P450"/>
</dbReference>
<keyword evidence="9" id="KW-0560">Oxidoreductase</keyword>
<comment type="similarity">
    <text evidence="4">Belongs to the cytochrome P450 family.</text>
</comment>
<evidence type="ECO:0000256" key="7">
    <source>
        <dbReference type="ARBA" id="ARBA00022723"/>
    </source>
</evidence>
<dbReference type="HOGENOM" id="CLU_001570_5_11_1"/>
<keyword evidence="11" id="KW-0503">Monooxygenase</keyword>
<protein>
    <recommendedName>
        <fullName evidence="16">Cytochrome P450</fullName>
    </recommendedName>
</protein>
<keyword evidence="7 13" id="KW-0479">Metal-binding</keyword>